<keyword evidence="6" id="KW-0804">Transcription</keyword>
<accession>A0A8S9ZDX5</accession>
<dbReference type="GO" id="GO:0008270">
    <property type="term" value="F:zinc ion binding"/>
    <property type="evidence" value="ECO:0007669"/>
    <property type="project" value="UniProtKB-KW"/>
</dbReference>
<evidence type="ECO:0000256" key="1">
    <source>
        <dbReference type="ARBA" id="ARBA00007416"/>
    </source>
</evidence>
<evidence type="ECO:0000256" key="5">
    <source>
        <dbReference type="ARBA" id="ARBA00023015"/>
    </source>
</evidence>
<gene>
    <name evidence="8" type="ORF">Mgra_00009055</name>
</gene>
<organism evidence="8 9">
    <name type="scientific">Meloidogyne graminicola</name>
    <dbReference type="NCBI Taxonomy" id="189291"/>
    <lineage>
        <taxon>Eukaryota</taxon>
        <taxon>Metazoa</taxon>
        <taxon>Ecdysozoa</taxon>
        <taxon>Nematoda</taxon>
        <taxon>Chromadorea</taxon>
        <taxon>Rhabditida</taxon>
        <taxon>Tylenchina</taxon>
        <taxon>Tylenchomorpha</taxon>
        <taxon>Tylenchoidea</taxon>
        <taxon>Meloidogynidae</taxon>
        <taxon>Meloidogyninae</taxon>
        <taxon>Meloidogyne</taxon>
    </lineage>
</organism>
<keyword evidence="4" id="KW-0862">Zinc</keyword>
<proteinExistence type="inferred from homology"/>
<evidence type="ECO:0000256" key="4">
    <source>
        <dbReference type="ARBA" id="ARBA00022833"/>
    </source>
</evidence>
<reference evidence="8" key="1">
    <citation type="journal article" date="2020" name="Ecol. Evol.">
        <title>Genome structure and content of the rice root-knot nematode (Meloidogyne graminicola).</title>
        <authorList>
            <person name="Phan N.T."/>
            <person name="Danchin E.G.J."/>
            <person name="Klopp C."/>
            <person name="Perfus-Barbeoch L."/>
            <person name="Kozlowski D.K."/>
            <person name="Koutsovoulos G.D."/>
            <person name="Lopez-Roques C."/>
            <person name="Bouchez O."/>
            <person name="Zahm M."/>
            <person name="Besnard G."/>
            <person name="Bellafiore S."/>
        </authorList>
    </citation>
    <scope>NUCLEOTIDE SEQUENCE</scope>
    <source>
        <strain evidence="8">VN-18</strain>
    </source>
</reference>
<dbReference type="OrthoDB" id="166746at2759"/>
<dbReference type="EMBL" id="JABEBT010000136">
    <property type="protein sequence ID" value="KAF7629924.1"/>
    <property type="molecule type" value="Genomic_DNA"/>
</dbReference>
<dbReference type="InterPro" id="IPR019135">
    <property type="entry name" value="Polycomb_protein_VEFS-Box"/>
</dbReference>
<comment type="caution">
    <text evidence="8">The sequence shown here is derived from an EMBL/GenBank/DDBJ whole genome shotgun (WGS) entry which is preliminary data.</text>
</comment>
<keyword evidence="2" id="KW-0479">Metal-binding</keyword>
<sequence length="137" mass="16870">MNSKICQYCRQQIDKSLKREVEITTFDPFIYVCNVNCDGRWIRDSYIQRFGQFTDLSLGEKLFFRYWNEFILEEINHHLSPYQMPMLLKRFIKEYRERMKKDDLFSNFVYHCAVLRDFNFISDNEMYTLLSLLLNKR</sequence>
<dbReference type="Proteomes" id="UP000605970">
    <property type="component" value="Unassembled WGS sequence"/>
</dbReference>
<keyword evidence="3" id="KW-0863">Zinc-finger</keyword>
<evidence type="ECO:0000259" key="7">
    <source>
        <dbReference type="Pfam" id="PF09733"/>
    </source>
</evidence>
<name>A0A8S9ZDX5_9BILA</name>
<keyword evidence="9" id="KW-1185">Reference proteome</keyword>
<dbReference type="AlphaFoldDB" id="A0A8S9ZDX5"/>
<feature type="domain" description="Polycomb protein VEFS-Box" evidence="7">
    <location>
        <begin position="37"/>
        <end position="126"/>
    </location>
</feature>
<evidence type="ECO:0000313" key="8">
    <source>
        <dbReference type="EMBL" id="KAF7629924.1"/>
    </source>
</evidence>
<evidence type="ECO:0000313" key="9">
    <source>
        <dbReference type="Proteomes" id="UP000605970"/>
    </source>
</evidence>
<comment type="similarity">
    <text evidence="1">Belongs to the VEFS (VRN2-EMF2-FIS2-SU(Z)12) family.</text>
</comment>
<evidence type="ECO:0000256" key="6">
    <source>
        <dbReference type="ARBA" id="ARBA00023163"/>
    </source>
</evidence>
<protein>
    <submittedName>
        <fullName evidence="8">VEFS-Box domain-containing protein</fullName>
    </submittedName>
</protein>
<evidence type="ECO:0000256" key="2">
    <source>
        <dbReference type="ARBA" id="ARBA00022723"/>
    </source>
</evidence>
<dbReference type="Pfam" id="PF09733">
    <property type="entry name" value="VEFS-Box"/>
    <property type="match status" value="1"/>
</dbReference>
<keyword evidence="5" id="KW-0805">Transcription regulation</keyword>
<evidence type="ECO:0000256" key="3">
    <source>
        <dbReference type="ARBA" id="ARBA00022771"/>
    </source>
</evidence>